<name>A0A0K1Q9D0_9BACT</name>
<dbReference type="KEGG" id="llu:AKJ09_09064"/>
<keyword evidence="3" id="KW-1185">Reference proteome</keyword>
<feature type="region of interest" description="Disordered" evidence="1">
    <location>
        <begin position="151"/>
        <end position="171"/>
    </location>
</feature>
<dbReference type="AlphaFoldDB" id="A0A0K1Q9D0"/>
<dbReference type="RefSeq" id="WP_146653329.1">
    <property type="nucleotide sequence ID" value="NZ_CP012333.1"/>
</dbReference>
<evidence type="ECO:0000313" key="3">
    <source>
        <dbReference type="Proteomes" id="UP000064967"/>
    </source>
</evidence>
<gene>
    <name evidence="2" type="ORF">AKJ09_09064</name>
</gene>
<protein>
    <submittedName>
        <fullName evidence="2">Uncharacterized protein</fullName>
    </submittedName>
</protein>
<dbReference type="OrthoDB" id="5518254at2"/>
<proteinExistence type="predicted"/>
<accession>A0A0K1Q9D0</accession>
<sequence>MALADARNDSREVALRVVEQWRAAGANVMPMPPRFVFDDESVVIPVSPALGADGTPVPSGGTCTHVALVGPRGLSFRAKLSDASSDPLAPEPAARATSVAGVLELIRCDGSKPVRNFVITSDAGRGTIEMVVAQSRPDLPALATIIPERTGGALPPPPEAGALPPLATPEKRAEAAETRAKREGAGTVTRSVFHAADDGSGEEEVSLAPGCHRVELFAKDPRTDNPARRFRLDVDAEIRDADGDKLLARDRTEAPDARLEACVGRQTRATVVFVGAVPKSDVTATVASWSLPNRLPALWGPIARGKMARAMFTRHIAIPSEDPVFTAQGTSGTTPLPLPVEVGACYVAVVATTHGHPRTLQLRALVGPHDSTDERGAAEETALTSFCVGPKETARIEVTARPSGIGWGLAVYRVKSGVWEAGR</sequence>
<evidence type="ECO:0000313" key="2">
    <source>
        <dbReference type="EMBL" id="AKV02401.1"/>
    </source>
</evidence>
<evidence type="ECO:0000256" key="1">
    <source>
        <dbReference type="SAM" id="MobiDB-lite"/>
    </source>
</evidence>
<dbReference type="EMBL" id="CP012333">
    <property type="protein sequence ID" value="AKV02401.1"/>
    <property type="molecule type" value="Genomic_DNA"/>
</dbReference>
<reference evidence="2 3" key="1">
    <citation type="submission" date="2015-08" db="EMBL/GenBank/DDBJ databases">
        <authorList>
            <person name="Babu N.S."/>
            <person name="Beckwith C.J."/>
            <person name="Beseler K.G."/>
            <person name="Brison A."/>
            <person name="Carone J.V."/>
            <person name="Caskin T.P."/>
            <person name="Diamond M."/>
            <person name="Durham M.E."/>
            <person name="Foxe J.M."/>
            <person name="Go M."/>
            <person name="Henderson B.A."/>
            <person name="Jones I.B."/>
            <person name="McGettigan J.A."/>
            <person name="Micheletti S.J."/>
            <person name="Nasrallah M.E."/>
            <person name="Ortiz D."/>
            <person name="Piller C.R."/>
            <person name="Privatt S.R."/>
            <person name="Schneider S.L."/>
            <person name="Sharp S."/>
            <person name="Smith T.C."/>
            <person name="Stanton J.D."/>
            <person name="Ullery H.E."/>
            <person name="Wilson R.J."/>
            <person name="Serrano M.G."/>
            <person name="Buck G."/>
            <person name="Lee V."/>
            <person name="Wang Y."/>
            <person name="Carvalho R."/>
            <person name="Voegtly L."/>
            <person name="Shi R."/>
            <person name="Duckworth R."/>
            <person name="Johnson A."/>
            <person name="Loviza R."/>
            <person name="Walstead R."/>
            <person name="Shah Z."/>
            <person name="Kiflezghi M."/>
            <person name="Wade K."/>
            <person name="Ball S.L."/>
            <person name="Bradley K.W."/>
            <person name="Asai D.J."/>
            <person name="Bowman C.A."/>
            <person name="Russell D.A."/>
            <person name="Pope W.H."/>
            <person name="Jacobs-Sera D."/>
            <person name="Hendrix R.W."/>
            <person name="Hatfull G.F."/>
        </authorList>
    </citation>
    <scope>NUCLEOTIDE SEQUENCE [LARGE SCALE GENOMIC DNA]</scope>
    <source>
        <strain evidence="2 3">DSM 27648</strain>
    </source>
</reference>
<dbReference type="Proteomes" id="UP000064967">
    <property type="component" value="Chromosome"/>
</dbReference>
<dbReference type="STRING" id="1391654.AKJ09_09064"/>
<organism evidence="2 3">
    <name type="scientific">Labilithrix luteola</name>
    <dbReference type="NCBI Taxonomy" id="1391654"/>
    <lineage>
        <taxon>Bacteria</taxon>
        <taxon>Pseudomonadati</taxon>
        <taxon>Myxococcota</taxon>
        <taxon>Polyangia</taxon>
        <taxon>Polyangiales</taxon>
        <taxon>Labilitrichaceae</taxon>
        <taxon>Labilithrix</taxon>
    </lineage>
</organism>